<dbReference type="Pfam" id="PF00067">
    <property type="entry name" value="p450"/>
    <property type="match status" value="1"/>
</dbReference>
<accession>A0A068VIS0</accession>
<dbReference type="GO" id="GO:0005506">
    <property type="term" value="F:iron ion binding"/>
    <property type="evidence" value="ECO:0007669"/>
    <property type="project" value="InterPro"/>
</dbReference>
<dbReference type="Gene3D" id="1.10.630.10">
    <property type="entry name" value="Cytochrome P450"/>
    <property type="match status" value="1"/>
</dbReference>
<evidence type="ECO:0000256" key="5">
    <source>
        <dbReference type="ARBA" id="ARBA00023004"/>
    </source>
</evidence>
<sequence>MKIGTKGDFIPCDDILKLPYINKLVEETMRLGNLSPLFSELGKGMLITKVKVHFFLISLLRDDGNLSREAYSLRVDEALDRIQNTQRMESCKLAKAHSYRITDPKNYEDALCFDPDRWNGQSNPGTFWAFGGGSRLCPGNMLARMQVAIFIHHLVSGCRWELVFANAGMRYHPHPIPVDG</sequence>
<dbReference type="GO" id="GO:0016125">
    <property type="term" value="P:sterol metabolic process"/>
    <property type="evidence" value="ECO:0007669"/>
    <property type="project" value="TreeGrafter"/>
</dbReference>
<proteinExistence type="inferred from homology"/>
<comment type="similarity">
    <text evidence="7">Belongs to the cytochrome P450 family.</text>
</comment>
<dbReference type="PANTHER" id="PTHR24286:SF12">
    <property type="entry name" value="CYTOCHROME P450 FAMILY PROTEIN, EXPRESSED"/>
    <property type="match status" value="1"/>
</dbReference>
<evidence type="ECO:0000256" key="4">
    <source>
        <dbReference type="ARBA" id="ARBA00022989"/>
    </source>
</evidence>
<evidence type="ECO:0000313" key="9">
    <source>
        <dbReference type="Proteomes" id="UP000295252"/>
    </source>
</evidence>
<evidence type="ECO:0000256" key="6">
    <source>
        <dbReference type="PIRSR" id="PIRSR602403-1"/>
    </source>
</evidence>
<comment type="cofactor">
    <cofactor evidence="6">
        <name>heme</name>
        <dbReference type="ChEBI" id="CHEBI:30413"/>
    </cofactor>
</comment>
<keyword evidence="6 7" id="KW-0349">Heme</keyword>
<keyword evidence="5 6" id="KW-0408">Iron</keyword>
<dbReference type="GO" id="GO:0016020">
    <property type="term" value="C:membrane"/>
    <property type="evidence" value="ECO:0007669"/>
    <property type="project" value="UniProtKB-SubCell"/>
</dbReference>
<evidence type="ECO:0000256" key="3">
    <source>
        <dbReference type="ARBA" id="ARBA00022723"/>
    </source>
</evidence>
<comment type="subcellular location">
    <subcellularLocation>
        <location evidence="1">Membrane</location>
        <topology evidence="1">Single-pass membrane protein</topology>
    </subcellularLocation>
</comment>
<keyword evidence="7" id="KW-0503">Monooxygenase</keyword>
<protein>
    <submittedName>
        <fullName evidence="8">DH200=94 genomic scaffold, scaffold_1309</fullName>
    </submittedName>
</protein>
<dbReference type="SUPFAM" id="SSF48264">
    <property type="entry name" value="Cytochrome P450"/>
    <property type="match status" value="1"/>
</dbReference>
<feature type="non-terminal residue" evidence="8">
    <location>
        <position position="180"/>
    </location>
</feature>
<reference evidence="9" key="1">
    <citation type="journal article" date="2014" name="Science">
        <title>The coffee genome provides insight into the convergent evolution of caffeine biosynthesis.</title>
        <authorList>
            <person name="Denoeud F."/>
            <person name="Carretero-Paulet L."/>
            <person name="Dereeper A."/>
            <person name="Droc G."/>
            <person name="Guyot R."/>
            <person name="Pietrella M."/>
            <person name="Zheng C."/>
            <person name="Alberti A."/>
            <person name="Anthony F."/>
            <person name="Aprea G."/>
            <person name="Aury J.M."/>
            <person name="Bento P."/>
            <person name="Bernard M."/>
            <person name="Bocs S."/>
            <person name="Campa C."/>
            <person name="Cenci A."/>
            <person name="Combes M.C."/>
            <person name="Crouzillat D."/>
            <person name="Da Silva C."/>
            <person name="Daddiego L."/>
            <person name="De Bellis F."/>
            <person name="Dussert S."/>
            <person name="Garsmeur O."/>
            <person name="Gayraud T."/>
            <person name="Guignon V."/>
            <person name="Jahn K."/>
            <person name="Jamilloux V."/>
            <person name="Joet T."/>
            <person name="Labadie K."/>
            <person name="Lan T."/>
            <person name="Leclercq J."/>
            <person name="Lepelley M."/>
            <person name="Leroy T."/>
            <person name="Li L.T."/>
            <person name="Librado P."/>
            <person name="Lopez L."/>
            <person name="Munoz A."/>
            <person name="Noel B."/>
            <person name="Pallavicini A."/>
            <person name="Perrotta G."/>
            <person name="Poncet V."/>
            <person name="Pot D."/>
            <person name="Priyono X."/>
            <person name="Rigoreau M."/>
            <person name="Rouard M."/>
            <person name="Rozas J."/>
            <person name="Tranchant-Dubreuil C."/>
            <person name="VanBuren R."/>
            <person name="Zhang Q."/>
            <person name="Andrade A.C."/>
            <person name="Argout X."/>
            <person name="Bertrand B."/>
            <person name="de Kochko A."/>
            <person name="Graziosi G."/>
            <person name="Henry R.J."/>
            <person name="Jayarama X."/>
            <person name="Ming R."/>
            <person name="Nagai C."/>
            <person name="Rounsley S."/>
            <person name="Sankoff D."/>
            <person name="Giuliano G."/>
            <person name="Albert V.A."/>
            <person name="Wincker P."/>
            <person name="Lashermes P."/>
        </authorList>
    </citation>
    <scope>NUCLEOTIDE SEQUENCE [LARGE SCALE GENOMIC DNA]</scope>
    <source>
        <strain evidence="9">cv. DH200-94</strain>
    </source>
</reference>
<dbReference type="AlphaFoldDB" id="A0A068VIS0"/>
<keyword evidence="3 6" id="KW-0479">Metal-binding</keyword>
<dbReference type="PANTHER" id="PTHR24286">
    <property type="entry name" value="CYTOCHROME P450 26"/>
    <property type="match status" value="1"/>
</dbReference>
<dbReference type="PhylomeDB" id="A0A068VIS0"/>
<dbReference type="Proteomes" id="UP000295252">
    <property type="component" value="Unassembled WGS sequence"/>
</dbReference>
<keyword evidence="4" id="KW-1133">Transmembrane helix</keyword>
<dbReference type="STRING" id="49390.A0A068VIS0"/>
<feature type="binding site" description="axial binding residue" evidence="6">
    <location>
        <position position="137"/>
    </location>
    <ligand>
        <name>heme</name>
        <dbReference type="ChEBI" id="CHEBI:30413"/>
    </ligand>
    <ligandPart>
        <name>Fe</name>
        <dbReference type="ChEBI" id="CHEBI:18248"/>
    </ligandPart>
</feature>
<dbReference type="GO" id="GO:0020037">
    <property type="term" value="F:heme binding"/>
    <property type="evidence" value="ECO:0007669"/>
    <property type="project" value="InterPro"/>
</dbReference>
<dbReference type="InterPro" id="IPR001128">
    <property type="entry name" value="Cyt_P450"/>
</dbReference>
<keyword evidence="9" id="KW-1185">Reference proteome</keyword>
<dbReference type="GO" id="GO:0010268">
    <property type="term" value="P:brassinosteroid homeostasis"/>
    <property type="evidence" value="ECO:0007669"/>
    <property type="project" value="TreeGrafter"/>
</dbReference>
<gene>
    <name evidence="8" type="ORF">GSCOC_T00007809001</name>
</gene>
<name>A0A068VIS0_COFCA</name>
<evidence type="ECO:0000256" key="7">
    <source>
        <dbReference type="RuleBase" id="RU000461"/>
    </source>
</evidence>
<evidence type="ECO:0000313" key="8">
    <source>
        <dbReference type="EMBL" id="CDP20517.1"/>
    </source>
</evidence>
<dbReference type="InterPro" id="IPR036396">
    <property type="entry name" value="Cyt_P450_sf"/>
</dbReference>
<dbReference type="GO" id="GO:0016705">
    <property type="term" value="F:oxidoreductase activity, acting on paired donors, with incorporation or reduction of molecular oxygen"/>
    <property type="evidence" value="ECO:0007669"/>
    <property type="project" value="InterPro"/>
</dbReference>
<keyword evidence="4" id="KW-0472">Membrane</keyword>
<dbReference type="Gramene" id="CDP20517">
    <property type="protein sequence ID" value="CDP20517"/>
    <property type="gene ID" value="GSCOC_T00007809001"/>
</dbReference>
<dbReference type="GO" id="GO:0004497">
    <property type="term" value="F:monooxygenase activity"/>
    <property type="evidence" value="ECO:0007669"/>
    <property type="project" value="UniProtKB-KW"/>
</dbReference>
<evidence type="ECO:0000256" key="2">
    <source>
        <dbReference type="ARBA" id="ARBA00022692"/>
    </source>
</evidence>
<keyword evidence="2" id="KW-0812">Transmembrane</keyword>
<dbReference type="PRINTS" id="PR00465">
    <property type="entry name" value="EP450IV"/>
</dbReference>
<keyword evidence="7" id="KW-0560">Oxidoreductase</keyword>
<dbReference type="GO" id="GO:0016132">
    <property type="term" value="P:brassinosteroid biosynthetic process"/>
    <property type="evidence" value="ECO:0007669"/>
    <property type="project" value="TreeGrafter"/>
</dbReference>
<dbReference type="PROSITE" id="PS00086">
    <property type="entry name" value="CYTOCHROME_P450"/>
    <property type="match status" value="1"/>
</dbReference>
<dbReference type="InterPro" id="IPR017972">
    <property type="entry name" value="Cyt_P450_CS"/>
</dbReference>
<dbReference type="InParanoid" id="A0A068VIS0"/>
<organism evidence="8 9">
    <name type="scientific">Coffea canephora</name>
    <name type="common">Robusta coffee</name>
    <dbReference type="NCBI Taxonomy" id="49390"/>
    <lineage>
        <taxon>Eukaryota</taxon>
        <taxon>Viridiplantae</taxon>
        <taxon>Streptophyta</taxon>
        <taxon>Embryophyta</taxon>
        <taxon>Tracheophyta</taxon>
        <taxon>Spermatophyta</taxon>
        <taxon>Magnoliopsida</taxon>
        <taxon>eudicotyledons</taxon>
        <taxon>Gunneridae</taxon>
        <taxon>Pentapetalae</taxon>
        <taxon>asterids</taxon>
        <taxon>lamiids</taxon>
        <taxon>Gentianales</taxon>
        <taxon>Rubiaceae</taxon>
        <taxon>Ixoroideae</taxon>
        <taxon>Gardenieae complex</taxon>
        <taxon>Bertiereae - Coffeeae clade</taxon>
        <taxon>Coffeeae</taxon>
        <taxon>Coffea</taxon>
    </lineage>
</organism>
<evidence type="ECO:0000256" key="1">
    <source>
        <dbReference type="ARBA" id="ARBA00004167"/>
    </source>
</evidence>
<dbReference type="InterPro" id="IPR002403">
    <property type="entry name" value="Cyt_P450_E_grp-IV"/>
</dbReference>
<dbReference type="EMBL" id="HG740393">
    <property type="protein sequence ID" value="CDP20517.1"/>
    <property type="molecule type" value="Genomic_DNA"/>
</dbReference>